<dbReference type="Proteomes" id="UP000607197">
    <property type="component" value="Unassembled WGS sequence"/>
</dbReference>
<keyword evidence="1" id="KW-0812">Transmembrane</keyword>
<gene>
    <name evidence="2" type="ORF">GCM10009039_33240</name>
</gene>
<keyword evidence="1" id="KW-0472">Membrane</keyword>
<organism evidence="2 3">
    <name type="scientific">Halocalculus aciditolerans</name>
    <dbReference type="NCBI Taxonomy" id="1383812"/>
    <lineage>
        <taxon>Archaea</taxon>
        <taxon>Methanobacteriati</taxon>
        <taxon>Methanobacteriota</taxon>
        <taxon>Stenosarchaea group</taxon>
        <taxon>Halobacteria</taxon>
        <taxon>Halobacteriales</taxon>
        <taxon>Halobacteriaceae</taxon>
        <taxon>Halocalculus</taxon>
    </lineage>
</organism>
<feature type="transmembrane region" description="Helical" evidence="1">
    <location>
        <begin position="12"/>
        <end position="31"/>
    </location>
</feature>
<comment type="caution">
    <text evidence="2">The sequence shown here is derived from an EMBL/GenBank/DDBJ whole genome shotgun (WGS) entry which is preliminary data.</text>
</comment>
<proteinExistence type="predicted"/>
<accession>A0A830FGM7</accession>
<dbReference type="EMBL" id="BMPG01000007">
    <property type="protein sequence ID" value="GGL72612.1"/>
    <property type="molecule type" value="Genomic_DNA"/>
</dbReference>
<feature type="transmembrane region" description="Helical" evidence="1">
    <location>
        <begin position="64"/>
        <end position="88"/>
    </location>
</feature>
<evidence type="ECO:0000313" key="3">
    <source>
        <dbReference type="Proteomes" id="UP000607197"/>
    </source>
</evidence>
<name>A0A830FGM7_9EURY</name>
<dbReference type="AlphaFoldDB" id="A0A830FGM7"/>
<reference evidence="2" key="1">
    <citation type="journal article" date="2014" name="Int. J. Syst. Evol. Microbiol.">
        <title>Complete genome sequence of Corynebacterium casei LMG S-19264T (=DSM 44701T), isolated from a smear-ripened cheese.</title>
        <authorList>
            <consortium name="US DOE Joint Genome Institute (JGI-PGF)"/>
            <person name="Walter F."/>
            <person name="Albersmeier A."/>
            <person name="Kalinowski J."/>
            <person name="Ruckert C."/>
        </authorList>
    </citation>
    <scope>NUCLEOTIDE SEQUENCE</scope>
    <source>
        <strain evidence="2">JCM 19596</strain>
    </source>
</reference>
<keyword evidence="1" id="KW-1133">Transmembrane helix</keyword>
<feature type="transmembrane region" description="Helical" evidence="1">
    <location>
        <begin position="95"/>
        <end position="114"/>
    </location>
</feature>
<evidence type="ECO:0000256" key="1">
    <source>
        <dbReference type="SAM" id="Phobius"/>
    </source>
</evidence>
<evidence type="ECO:0000313" key="2">
    <source>
        <dbReference type="EMBL" id="GGL72612.1"/>
    </source>
</evidence>
<reference evidence="2" key="2">
    <citation type="submission" date="2020-09" db="EMBL/GenBank/DDBJ databases">
        <authorList>
            <person name="Sun Q."/>
            <person name="Ohkuma M."/>
        </authorList>
    </citation>
    <scope>NUCLEOTIDE SEQUENCE</scope>
    <source>
        <strain evidence="2">JCM 19596</strain>
    </source>
</reference>
<protein>
    <submittedName>
        <fullName evidence="2">Uncharacterized protein</fullName>
    </submittedName>
</protein>
<dbReference type="RefSeq" id="WP_188980912.1">
    <property type="nucleotide sequence ID" value="NZ_BMPG01000007.1"/>
</dbReference>
<keyword evidence="3" id="KW-1185">Reference proteome</keyword>
<sequence>MSLHSLRSRAALALAGVVAGIAAVVVTSALAPDPAPTVAMLAVFYPPLDAAARPGSVPDDPRRAATVVLTGIAGGLVAGGVGTAVVLAVGLTGTVAVALAAGAAMLGTTAGTGVGDDDRPNP</sequence>